<dbReference type="InterPro" id="IPR046960">
    <property type="entry name" value="PPR_At4g14850-like_plant"/>
</dbReference>
<dbReference type="AlphaFoldDB" id="A0AAV9BS22"/>
<accession>A0AAV9BS22</accession>
<feature type="repeat" description="PPR" evidence="2">
    <location>
        <begin position="196"/>
        <end position="230"/>
    </location>
</feature>
<gene>
    <name evidence="4" type="ORF">QJS04_geneDACA020429</name>
</gene>
<dbReference type="InterPro" id="IPR002885">
    <property type="entry name" value="PPR_rpt"/>
</dbReference>
<keyword evidence="3" id="KW-0732">Signal</keyword>
<sequence length="751" mass="83755">MIRGFTMIGMFKFAVLMYFKMLGCGVSPDRYTFPYVIKSCSGLSALGIGKSVHERICLMGLEIDVFVGSCLIKMYMESGCVGEARRVFDEMSEKDCVLWNVMIDGYVKNGDNGEALELFSAMRRSGTQPNLVTFACVLSVCASGGLISYGDQLHGLVIRCGLELEVSVANTLLAMYAKFRCLPDMRRLLDLMPQTDRVTWNGMISGCVQNGFMGDALELFYKMQSSGIKPDSITLTSFLPSLADSEYIAQGREIHAYIVRNDVHLDAYLKSALIDIYFKCGDVEMARTVFNQNGAKDMVICSAMISGYVRNGMCSEALKMFRWLISAKIKPNSVTLASVLPACSSLAALRLGKELHSYIIKHAFDRKCYVASALSDMYAKCGRLDLGYRVFTRMSERDTMAWNSMITNLTHNGQFEEAISLFREMGWEGMRYDCVTVSSALSACANLTALRFGKEIHGFMIKGGISSDHYSESALIDMYAKCGNVVSSRHVFDLMRGRNEVSWNSIISAYGNYGLIEDAANLLEEMEKEEFKPDHITFLAMISACSHAGLVKEGLHYFHIMTEGCKIAARMEHYACMVDLLGRAGQLNEAMSFITSMPFKPDAGIWGALLGACRVHGNVELAEIASKQLFELDPQNSGYYVLMSNINAVAGRWEDVLKVRSLMKKRRVQKLPGCSWIVINGKNHMFIAADKDHPDCAQIYSLYETLLLDLIEAGYVPQAEIVYPSLNSNRHHVCDFFVAHGYENERLECFG</sequence>
<dbReference type="GO" id="GO:0099402">
    <property type="term" value="P:plant organ development"/>
    <property type="evidence" value="ECO:0007669"/>
    <property type="project" value="UniProtKB-ARBA"/>
</dbReference>
<keyword evidence="1" id="KW-0677">Repeat</keyword>
<evidence type="ECO:0000256" key="2">
    <source>
        <dbReference type="PROSITE-ProRule" id="PRU00708"/>
    </source>
</evidence>
<dbReference type="InterPro" id="IPR011990">
    <property type="entry name" value="TPR-like_helical_dom_sf"/>
</dbReference>
<organism evidence="4 5">
    <name type="scientific">Acorus gramineus</name>
    <name type="common">Dwarf sweet flag</name>
    <dbReference type="NCBI Taxonomy" id="55184"/>
    <lineage>
        <taxon>Eukaryota</taxon>
        <taxon>Viridiplantae</taxon>
        <taxon>Streptophyta</taxon>
        <taxon>Embryophyta</taxon>
        <taxon>Tracheophyta</taxon>
        <taxon>Spermatophyta</taxon>
        <taxon>Magnoliopsida</taxon>
        <taxon>Liliopsida</taxon>
        <taxon>Acoraceae</taxon>
        <taxon>Acorus</taxon>
    </lineage>
</organism>
<keyword evidence="5" id="KW-1185">Reference proteome</keyword>
<dbReference type="EMBL" id="JAUJYN010000001">
    <property type="protein sequence ID" value="KAK1279282.1"/>
    <property type="molecule type" value="Genomic_DNA"/>
</dbReference>
<reference evidence="4" key="2">
    <citation type="submission" date="2023-06" db="EMBL/GenBank/DDBJ databases">
        <authorList>
            <person name="Ma L."/>
            <person name="Liu K.-W."/>
            <person name="Li Z."/>
            <person name="Hsiao Y.-Y."/>
            <person name="Qi Y."/>
            <person name="Fu T."/>
            <person name="Tang G."/>
            <person name="Zhang D."/>
            <person name="Sun W.-H."/>
            <person name="Liu D.-K."/>
            <person name="Li Y."/>
            <person name="Chen G.-Z."/>
            <person name="Liu X.-D."/>
            <person name="Liao X.-Y."/>
            <person name="Jiang Y.-T."/>
            <person name="Yu X."/>
            <person name="Hao Y."/>
            <person name="Huang J."/>
            <person name="Zhao X.-W."/>
            <person name="Ke S."/>
            <person name="Chen Y.-Y."/>
            <person name="Wu W.-L."/>
            <person name="Hsu J.-L."/>
            <person name="Lin Y.-F."/>
            <person name="Huang M.-D."/>
            <person name="Li C.-Y."/>
            <person name="Huang L."/>
            <person name="Wang Z.-W."/>
            <person name="Zhao X."/>
            <person name="Zhong W.-Y."/>
            <person name="Peng D.-H."/>
            <person name="Ahmad S."/>
            <person name="Lan S."/>
            <person name="Zhang J.-S."/>
            <person name="Tsai W.-C."/>
            <person name="Van De Peer Y."/>
            <person name="Liu Z.-J."/>
        </authorList>
    </citation>
    <scope>NUCLEOTIDE SEQUENCE</scope>
    <source>
        <strain evidence="4">SCP</strain>
        <tissue evidence="4">Leaves</tissue>
    </source>
</reference>
<dbReference type="Pfam" id="PF01535">
    <property type="entry name" value="PPR"/>
    <property type="match status" value="3"/>
</dbReference>
<dbReference type="Pfam" id="PF13041">
    <property type="entry name" value="PPR_2"/>
    <property type="match status" value="5"/>
</dbReference>
<feature type="repeat" description="PPR" evidence="2">
    <location>
        <begin position="95"/>
        <end position="129"/>
    </location>
</feature>
<dbReference type="Proteomes" id="UP001179952">
    <property type="component" value="Unassembled WGS sequence"/>
</dbReference>
<dbReference type="Gene3D" id="1.25.40.10">
    <property type="entry name" value="Tetratricopeptide repeat domain"/>
    <property type="match status" value="6"/>
</dbReference>
<comment type="caution">
    <text evidence="4">The sequence shown here is derived from an EMBL/GenBank/DDBJ whole genome shotgun (WGS) entry which is preliminary data.</text>
</comment>
<dbReference type="PROSITE" id="PS51375">
    <property type="entry name" value="PPR"/>
    <property type="match status" value="5"/>
</dbReference>
<dbReference type="FunFam" id="1.25.40.10:FF:000158">
    <property type="entry name" value="pentatricopeptide repeat-containing protein At2g33680"/>
    <property type="match status" value="1"/>
</dbReference>
<feature type="repeat" description="PPR" evidence="2">
    <location>
        <begin position="398"/>
        <end position="432"/>
    </location>
</feature>
<dbReference type="FunFam" id="1.25.40.10:FF:000436">
    <property type="entry name" value="Pentatricopeptide repeat-containing protein At5g39350 family"/>
    <property type="match status" value="1"/>
</dbReference>
<evidence type="ECO:0000256" key="1">
    <source>
        <dbReference type="ARBA" id="ARBA00022737"/>
    </source>
</evidence>
<feature type="chain" id="PRO_5043339462" evidence="3">
    <location>
        <begin position="26"/>
        <end position="751"/>
    </location>
</feature>
<feature type="signal peptide" evidence="3">
    <location>
        <begin position="1"/>
        <end position="25"/>
    </location>
</feature>
<feature type="repeat" description="PPR" evidence="2">
    <location>
        <begin position="297"/>
        <end position="331"/>
    </location>
</feature>
<evidence type="ECO:0000313" key="4">
    <source>
        <dbReference type="EMBL" id="KAK1279282.1"/>
    </source>
</evidence>
<dbReference type="PANTHER" id="PTHR47926:SF357">
    <property type="entry name" value="PENTATRICOPEPTIDE REPEAT-CONTAINING PROTEIN"/>
    <property type="match status" value="1"/>
</dbReference>
<reference evidence="4" key="1">
    <citation type="journal article" date="2023" name="Nat. Commun.">
        <title>Diploid and tetraploid genomes of Acorus and the evolution of monocots.</title>
        <authorList>
            <person name="Ma L."/>
            <person name="Liu K.W."/>
            <person name="Li Z."/>
            <person name="Hsiao Y.Y."/>
            <person name="Qi Y."/>
            <person name="Fu T."/>
            <person name="Tang G.D."/>
            <person name="Zhang D."/>
            <person name="Sun W.H."/>
            <person name="Liu D.K."/>
            <person name="Li Y."/>
            <person name="Chen G.Z."/>
            <person name="Liu X.D."/>
            <person name="Liao X.Y."/>
            <person name="Jiang Y.T."/>
            <person name="Yu X."/>
            <person name="Hao Y."/>
            <person name="Huang J."/>
            <person name="Zhao X.W."/>
            <person name="Ke S."/>
            <person name="Chen Y.Y."/>
            <person name="Wu W.L."/>
            <person name="Hsu J.L."/>
            <person name="Lin Y.F."/>
            <person name="Huang M.D."/>
            <person name="Li C.Y."/>
            <person name="Huang L."/>
            <person name="Wang Z.W."/>
            <person name="Zhao X."/>
            <person name="Zhong W.Y."/>
            <person name="Peng D.H."/>
            <person name="Ahmad S."/>
            <person name="Lan S."/>
            <person name="Zhang J.S."/>
            <person name="Tsai W.C."/>
            <person name="Van de Peer Y."/>
            <person name="Liu Z.J."/>
        </authorList>
    </citation>
    <scope>NUCLEOTIDE SEQUENCE</scope>
    <source>
        <strain evidence="4">SCP</strain>
    </source>
</reference>
<proteinExistence type="predicted"/>
<dbReference type="NCBIfam" id="TIGR00756">
    <property type="entry name" value="PPR"/>
    <property type="match status" value="6"/>
</dbReference>
<dbReference type="PANTHER" id="PTHR47926">
    <property type="entry name" value="PENTATRICOPEPTIDE REPEAT-CONTAINING PROTEIN"/>
    <property type="match status" value="1"/>
</dbReference>
<dbReference type="InterPro" id="IPR046848">
    <property type="entry name" value="E_motif"/>
</dbReference>
<dbReference type="GO" id="GO:0009451">
    <property type="term" value="P:RNA modification"/>
    <property type="evidence" value="ECO:0007669"/>
    <property type="project" value="InterPro"/>
</dbReference>
<dbReference type="FunFam" id="1.25.40.10:FF:000361">
    <property type="entry name" value="Pentatricopeptide repeat-containing protein chloroplastic"/>
    <property type="match status" value="1"/>
</dbReference>
<dbReference type="FunFam" id="1.25.40.10:FF:000196">
    <property type="entry name" value="Pentatricopeptide repeat-containing protein At4g14850"/>
    <property type="match status" value="1"/>
</dbReference>
<protein>
    <submittedName>
        <fullName evidence="4">Pentatricopeptide repeat-containing protein</fullName>
    </submittedName>
</protein>
<feature type="repeat" description="PPR" evidence="2">
    <location>
        <begin position="499"/>
        <end position="533"/>
    </location>
</feature>
<evidence type="ECO:0000313" key="5">
    <source>
        <dbReference type="Proteomes" id="UP001179952"/>
    </source>
</evidence>
<name>A0AAV9BS22_ACOGR</name>
<dbReference type="SUPFAM" id="SSF48452">
    <property type="entry name" value="TPR-like"/>
    <property type="match status" value="1"/>
</dbReference>
<evidence type="ECO:0000256" key="3">
    <source>
        <dbReference type="SAM" id="SignalP"/>
    </source>
</evidence>
<dbReference type="Pfam" id="PF20431">
    <property type="entry name" value="E_motif"/>
    <property type="match status" value="1"/>
</dbReference>
<dbReference type="GO" id="GO:0003723">
    <property type="term" value="F:RNA binding"/>
    <property type="evidence" value="ECO:0007669"/>
    <property type="project" value="InterPro"/>
</dbReference>
<dbReference type="FunFam" id="1.25.40.10:FF:000344">
    <property type="entry name" value="Pentatricopeptide repeat-containing protein"/>
    <property type="match status" value="1"/>
</dbReference>